<evidence type="ECO:0000256" key="3">
    <source>
        <dbReference type="ARBA" id="ARBA00009677"/>
    </source>
</evidence>
<dbReference type="PRINTS" id="PR01005">
    <property type="entry name" value="FLGHOOKAP1"/>
</dbReference>
<dbReference type="InterPro" id="IPR002371">
    <property type="entry name" value="FlgK"/>
</dbReference>
<comment type="similarity">
    <text evidence="3 7">Belongs to the flagella basal body rod proteins family.</text>
</comment>
<comment type="subcellular location">
    <subcellularLocation>
        <location evidence="1 7">Bacterial flagellum</location>
    </subcellularLocation>
    <subcellularLocation>
        <location evidence="2 7">Secreted</location>
    </subcellularLocation>
</comment>
<comment type="caution">
    <text evidence="11">The sequence shown here is derived from an EMBL/GenBank/DDBJ whole genome shotgun (WGS) entry which is preliminary data.</text>
</comment>
<dbReference type="GO" id="GO:0005576">
    <property type="term" value="C:extracellular region"/>
    <property type="evidence" value="ECO:0007669"/>
    <property type="project" value="UniProtKB-SubCell"/>
</dbReference>
<dbReference type="EMBL" id="LJCO01000033">
    <property type="protein sequence ID" value="KPV44362.1"/>
    <property type="molecule type" value="Genomic_DNA"/>
</dbReference>
<dbReference type="AlphaFoldDB" id="A0A0P9CEV9"/>
<dbReference type="PATRIC" id="fig|471514.4.peg.3628"/>
<protein>
    <recommendedName>
        <fullName evidence="4 7">Flagellar hook-associated protein 1</fullName>
        <shortName evidence="7">HAP1</shortName>
    </recommendedName>
</protein>
<evidence type="ECO:0000256" key="4">
    <source>
        <dbReference type="ARBA" id="ARBA00016244"/>
    </source>
</evidence>
<dbReference type="RefSeq" id="WP_054968445.1">
    <property type="nucleotide sequence ID" value="NZ_LJCO01000033.1"/>
</dbReference>
<evidence type="ECO:0000313" key="11">
    <source>
        <dbReference type="EMBL" id="KPV44362.1"/>
    </source>
</evidence>
<feature type="domain" description="Flagellar basal body rod protein N-terminal" evidence="8">
    <location>
        <begin position="8"/>
        <end position="37"/>
    </location>
</feature>
<gene>
    <name evidence="7" type="primary">flgK</name>
    <name evidence="11" type="ORF">AN477_06935</name>
</gene>
<evidence type="ECO:0000259" key="10">
    <source>
        <dbReference type="Pfam" id="PF22638"/>
    </source>
</evidence>
<dbReference type="Proteomes" id="UP000050482">
    <property type="component" value="Unassembled WGS sequence"/>
</dbReference>
<keyword evidence="12" id="KW-1185">Reference proteome</keyword>
<evidence type="ECO:0000313" key="12">
    <source>
        <dbReference type="Proteomes" id="UP000050482"/>
    </source>
</evidence>
<dbReference type="Pfam" id="PF06429">
    <property type="entry name" value="Flg_bbr_C"/>
    <property type="match status" value="1"/>
</dbReference>
<dbReference type="SUPFAM" id="SSF64518">
    <property type="entry name" value="Phase 1 flagellin"/>
    <property type="match status" value="1"/>
</dbReference>
<dbReference type="GO" id="GO:0005198">
    <property type="term" value="F:structural molecule activity"/>
    <property type="evidence" value="ECO:0007669"/>
    <property type="project" value="UniProtKB-UniRule"/>
</dbReference>
<feature type="domain" description="Flagellar basal-body/hook protein C-terminal" evidence="9">
    <location>
        <begin position="415"/>
        <end position="453"/>
    </location>
</feature>
<evidence type="ECO:0000259" key="9">
    <source>
        <dbReference type="Pfam" id="PF06429"/>
    </source>
</evidence>
<evidence type="ECO:0000256" key="7">
    <source>
        <dbReference type="RuleBase" id="RU362065"/>
    </source>
</evidence>
<reference evidence="11 12" key="1">
    <citation type="submission" date="2015-09" db="EMBL/GenBank/DDBJ databases">
        <title>Draft genome sequence of Alicyclobacillus ferrooxydans DSM 22381.</title>
        <authorList>
            <person name="Hemp J."/>
        </authorList>
    </citation>
    <scope>NUCLEOTIDE SEQUENCE [LARGE SCALE GENOMIC DNA]</scope>
    <source>
        <strain evidence="11 12">TC-34</strain>
    </source>
</reference>
<evidence type="ECO:0000256" key="6">
    <source>
        <dbReference type="ARBA" id="ARBA00023143"/>
    </source>
</evidence>
<evidence type="ECO:0000256" key="5">
    <source>
        <dbReference type="ARBA" id="ARBA00022525"/>
    </source>
</evidence>
<accession>A0A0P9CEV9</accession>
<dbReference type="Pfam" id="PF00460">
    <property type="entry name" value="Flg_bb_rod"/>
    <property type="match status" value="1"/>
</dbReference>
<proteinExistence type="inferred from homology"/>
<dbReference type="PANTHER" id="PTHR30033:SF1">
    <property type="entry name" value="FLAGELLAR HOOK-ASSOCIATED PROTEIN 1"/>
    <property type="match status" value="1"/>
</dbReference>
<feature type="domain" description="Flagellar hook-associated protein FlgK helical" evidence="10">
    <location>
        <begin position="98"/>
        <end position="329"/>
    </location>
</feature>
<dbReference type="PANTHER" id="PTHR30033">
    <property type="entry name" value="FLAGELLAR HOOK-ASSOCIATED PROTEIN 1"/>
    <property type="match status" value="1"/>
</dbReference>
<dbReference type="InterPro" id="IPR053927">
    <property type="entry name" value="FlgK_helical"/>
</dbReference>
<name>A0A0P9CEV9_9BACL</name>
<keyword evidence="6 7" id="KW-0975">Bacterial flagellum</keyword>
<dbReference type="GO" id="GO:0009424">
    <property type="term" value="C:bacterial-type flagellum hook"/>
    <property type="evidence" value="ECO:0007669"/>
    <property type="project" value="UniProtKB-UniRule"/>
</dbReference>
<evidence type="ECO:0000256" key="2">
    <source>
        <dbReference type="ARBA" id="ARBA00004613"/>
    </source>
</evidence>
<evidence type="ECO:0000256" key="1">
    <source>
        <dbReference type="ARBA" id="ARBA00004365"/>
    </source>
</evidence>
<dbReference type="OrthoDB" id="9802553at2"/>
<keyword evidence="5 7" id="KW-0964">Secreted</keyword>
<sequence>MSSTFSTINIADSALNASVIGMNIASNNIANAQTPGYARETVQQTNASSIQSFTDHYTYMGQGVDAKGAQRQTNQYINAQLRDNSSQNSYWSQVNTALTNLQGVFNEPSGTSVRSAMDTFFSNWNQLSQNPTDSGVRATVMESAQNMIDAFNAMNNNLTQSSTMYQNEVSQGVSTTNTIAKNISELNTQIQNAQKIGANASSLEDQRDALLNQLSNLMPINVTYSQDSSNPNVTDMSVTYDTKNPTTGAVTTNTLIDNGTTPHPLTVGDVANFKNNQYGSLAGYNYMQGYATHVASEMQGLLAKVANDVNGYQKSGYGADGSTTGVPLFDINSTTNAVTIDSKASAANLAAAQTAGSPTDGSNALAISQLMQTGNYDSTYAGYVGQVADDVQSANNQQQTYSNLTTQLQNTQTAISGVDINQEMSNMIQYQQTYEASSKLISVYANMLNTLIQNA</sequence>
<evidence type="ECO:0000259" key="8">
    <source>
        <dbReference type="Pfam" id="PF00460"/>
    </source>
</evidence>
<dbReference type="NCBIfam" id="TIGR02492">
    <property type="entry name" value="flgK_ends"/>
    <property type="match status" value="1"/>
</dbReference>
<organism evidence="11 12">
    <name type="scientific">Alicyclobacillus ferrooxydans</name>
    <dbReference type="NCBI Taxonomy" id="471514"/>
    <lineage>
        <taxon>Bacteria</taxon>
        <taxon>Bacillati</taxon>
        <taxon>Bacillota</taxon>
        <taxon>Bacilli</taxon>
        <taxon>Bacillales</taxon>
        <taxon>Alicyclobacillaceae</taxon>
        <taxon>Alicyclobacillus</taxon>
    </lineage>
</organism>
<dbReference type="GO" id="GO:0044780">
    <property type="term" value="P:bacterial-type flagellum assembly"/>
    <property type="evidence" value="ECO:0007669"/>
    <property type="project" value="InterPro"/>
</dbReference>
<dbReference type="Pfam" id="PF22638">
    <property type="entry name" value="FlgK_D1"/>
    <property type="match status" value="1"/>
</dbReference>
<dbReference type="InterPro" id="IPR001444">
    <property type="entry name" value="Flag_bb_rod_N"/>
</dbReference>
<dbReference type="InterPro" id="IPR010930">
    <property type="entry name" value="Flg_bb/hook_C_dom"/>
</dbReference>
<dbReference type="STRING" id="471514.AN477_06935"/>